<name>A0A6J1KRW7_CUCMA</name>
<dbReference type="KEGG" id="cmax:111496692"/>
<dbReference type="Gene3D" id="3.40.1810.10">
    <property type="entry name" value="Transcription factor, MADS-box"/>
    <property type="match status" value="1"/>
</dbReference>
<organism evidence="8 9">
    <name type="scientific">Cucurbita maxima</name>
    <name type="common">Pumpkin</name>
    <name type="synonym">Winter squash</name>
    <dbReference type="NCBI Taxonomy" id="3661"/>
    <lineage>
        <taxon>Eukaryota</taxon>
        <taxon>Viridiplantae</taxon>
        <taxon>Streptophyta</taxon>
        <taxon>Embryophyta</taxon>
        <taxon>Tracheophyta</taxon>
        <taxon>Spermatophyta</taxon>
        <taxon>Magnoliopsida</taxon>
        <taxon>eudicotyledons</taxon>
        <taxon>Gunneridae</taxon>
        <taxon>Pentapetalae</taxon>
        <taxon>rosids</taxon>
        <taxon>fabids</taxon>
        <taxon>Cucurbitales</taxon>
        <taxon>Cucurbitaceae</taxon>
        <taxon>Cucurbiteae</taxon>
        <taxon>Cucurbita</taxon>
    </lineage>
</organism>
<keyword evidence="6" id="KW-0175">Coiled coil</keyword>
<evidence type="ECO:0000256" key="1">
    <source>
        <dbReference type="ARBA" id="ARBA00004123"/>
    </source>
</evidence>
<feature type="coiled-coil region" evidence="6">
    <location>
        <begin position="87"/>
        <end position="114"/>
    </location>
</feature>
<sequence length="210" mass="24030">MARKKVKLAYIVNDSARKATYKKRKKGLLKKLSELTTLCGIQACAIVFSPYDSPPELWPSALGVQRVLSQFKNMPEMEQSKKMVNQDTFLRQRIAKAEEQLKKIRKENREKEVTRLMFQILTGPEWLQGLSVVDLNDLSWVIDETLKGISKRIDCFKRLLPPPPPQTASWVMEVASPQDGMAFVGDDMGLSFEDHSYNTENVIWSNAFFS</sequence>
<dbReference type="AlphaFoldDB" id="A0A6J1KRW7"/>
<gene>
    <name evidence="9" type="primary">LOC111496692</name>
</gene>
<dbReference type="FunFam" id="3.40.1810.10:FF:000018">
    <property type="entry name" value="agamous-like MADS-box protein AGL80"/>
    <property type="match status" value="1"/>
</dbReference>
<reference evidence="9" key="1">
    <citation type="submission" date="2025-08" db="UniProtKB">
        <authorList>
            <consortium name="RefSeq"/>
        </authorList>
    </citation>
    <scope>IDENTIFICATION</scope>
    <source>
        <tissue evidence="9">Young leaves</tissue>
    </source>
</reference>
<dbReference type="PANTHER" id="PTHR48019">
    <property type="entry name" value="SERUM RESPONSE FACTOR HOMOLOG"/>
    <property type="match status" value="1"/>
</dbReference>
<dbReference type="InterPro" id="IPR002100">
    <property type="entry name" value="TF_MADSbox"/>
</dbReference>
<dbReference type="InterPro" id="IPR050142">
    <property type="entry name" value="MADS-box/MEF2_TF"/>
</dbReference>
<proteinExistence type="predicted"/>
<keyword evidence="5" id="KW-0539">Nucleus</keyword>
<dbReference type="SMART" id="SM00432">
    <property type="entry name" value="MADS"/>
    <property type="match status" value="1"/>
</dbReference>
<dbReference type="Proteomes" id="UP000504608">
    <property type="component" value="Unplaced"/>
</dbReference>
<evidence type="ECO:0000256" key="6">
    <source>
        <dbReference type="SAM" id="Coils"/>
    </source>
</evidence>
<accession>A0A6J1KRW7</accession>
<dbReference type="GO" id="GO:0046983">
    <property type="term" value="F:protein dimerization activity"/>
    <property type="evidence" value="ECO:0007669"/>
    <property type="project" value="InterPro"/>
</dbReference>
<protein>
    <submittedName>
        <fullName evidence="9">Agamous-like MADS-box protein AGL80</fullName>
    </submittedName>
</protein>
<dbReference type="GO" id="GO:0045944">
    <property type="term" value="P:positive regulation of transcription by RNA polymerase II"/>
    <property type="evidence" value="ECO:0007669"/>
    <property type="project" value="InterPro"/>
</dbReference>
<dbReference type="PROSITE" id="PS50066">
    <property type="entry name" value="MADS_BOX_2"/>
    <property type="match status" value="1"/>
</dbReference>
<evidence type="ECO:0000256" key="2">
    <source>
        <dbReference type="ARBA" id="ARBA00023015"/>
    </source>
</evidence>
<dbReference type="SUPFAM" id="SSF55455">
    <property type="entry name" value="SRF-like"/>
    <property type="match status" value="1"/>
</dbReference>
<comment type="subcellular location">
    <subcellularLocation>
        <location evidence="1">Nucleus</location>
    </subcellularLocation>
</comment>
<keyword evidence="8" id="KW-1185">Reference proteome</keyword>
<dbReference type="CDD" id="cd00266">
    <property type="entry name" value="MADS_SRF_like"/>
    <property type="match status" value="1"/>
</dbReference>
<keyword evidence="4" id="KW-0804">Transcription</keyword>
<dbReference type="GO" id="GO:0000987">
    <property type="term" value="F:cis-regulatory region sequence-specific DNA binding"/>
    <property type="evidence" value="ECO:0007669"/>
    <property type="project" value="InterPro"/>
</dbReference>
<evidence type="ECO:0000313" key="8">
    <source>
        <dbReference type="Proteomes" id="UP000504608"/>
    </source>
</evidence>
<evidence type="ECO:0000256" key="5">
    <source>
        <dbReference type="ARBA" id="ARBA00023242"/>
    </source>
</evidence>
<dbReference type="GO" id="GO:0005634">
    <property type="term" value="C:nucleus"/>
    <property type="evidence" value="ECO:0007669"/>
    <property type="project" value="UniProtKB-SubCell"/>
</dbReference>
<evidence type="ECO:0000256" key="4">
    <source>
        <dbReference type="ARBA" id="ARBA00023163"/>
    </source>
</evidence>
<dbReference type="GO" id="GO:0000981">
    <property type="term" value="F:DNA-binding transcription factor activity, RNA polymerase II-specific"/>
    <property type="evidence" value="ECO:0007669"/>
    <property type="project" value="InterPro"/>
</dbReference>
<dbReference type="OrthoDB" id="779403at2759"/>
<dbReference type="RefSeq" id="XP_023002939.1">
    <property type="nucleotide sequence ID" value="XM_023147171.1"/>
</dbReference>
<dbReference type="PRINTS" id="PR00404">
    <property type="entry name" value="MADSDOMAIN"/>
</dbReference>
<dbReference type="InterPro" id="IPR036879">
    <property type="entry name" value="TF_MADSbox_sf"/>
</dbReference>
<dbReference type="Pfam" id="PF00319">
    <property type="entry name" value="SRF-TF"/>
    <property type="match status" value="1"/>
</dbReference>
<evidence type="ECO:0000256" key="3">
    <source>
        <dbReference type="ARBA" id="ARBA00023125"/>
    </source>
</evidence>
<feature type="domain" description="MADS-box" evidence="7">
    <location>
        <begin position="1"/>
        <end position="49"/>
    </location>
</feature>
<dbReference type="GeneID" id="111496692"/>
<evidence type="ECO:0000313" key="9">
    <source>
        <dbReference type="RefSeq" id="XP_023002939.1"/>
    </source>
</evidence>
<evidence type="ECO:0000259" key="7">
    <source>
        <dbReference type="PROSITE" id="PS50066"/>
    </source>
</evidence>
<dbReference type="InterPro" id="IPR033897">
    <property type="entry name" value="SRF-like_MADS-box"/>
</dbReference>
<keyword evidence="3" id="KW-0238">DNA-binding</keyword>
<keyword evidence="2" id="KW-0805">Transcription regulation</keyword>